<sequence length="391" mass="39246">MMTGAPAAAGTQSLSEGALHAATQPLSPATPPTAPPMAGTPTIPASTPVVPHVPDAGAAAASPAPVLSAPADTTMTSVAPMMTSGQTPAPVAPVSATPAGPLPAYGADLRPPVVTPPVAPPTPTGPVSGAAVAASASSSPSAGSSLVSPVAKSTSQAAAQNQTTSASAPLTGATVAAAAGAAAGDTGRRTAEQQRLRRIVDAVARQEPALSWAAGLRDDARTTLLVTDLAGGWIPPHVRLPAHLTLLEPATRRRDATVEDLLGAVTVAAVHHPHAYISEAGPDAPALSGDRTARTAPTIDELGPTLIDHVRRQDGLPRVAQAVAIAAVRKYGVPDNEAELLRDKTTEIRQSVLTAYPDHNVTAMGAAIIDTGRCRYAVECASATARITLLR</sequence>
<dbReference type="Pfam" id="PF18646">
    <property type="entry name" value="DUF5632"/>
    <property type="match status" value="1"/>
</dbReference>
<comment type="caution">
    <text evidence="4">The sequence shown here is derived from an EMBL/GenBank/DDBJ whole genome shotgun (WGS) entry which is preliminary data.</text>
</comment>
<protein>
    <recommendedName>
        <fullName evidence="6">DUF5632 domain-containing protein</fullName>
    </recommendedName>
</protein>
<evidence type="ECO:0000259" key="2">
    <source>
        <dbReference type="Pfam" id="PF18645"/>
    </source>
</evidence>
<dbReference type="InterPro" id="IPR040833">
    <property type="entry name" value="DUF5631"/>
</dbReference>
<dbReference type="Pfam" id="PF18645">
    <property type="entry name" value="DUF5631"/>
    <property type="match status" value="1"/>
</dbReference>
<proteinExistence type="predicted"/>
<feature type="region of interest" description="Disordered" evidence="1">
    <location>
        <begin position="113"/>
        <end position="147"/>
    </location>
</feature>
<dbReference type="AlphaFoldDB" id="A0A1V3X4Q2"/>
<dbReference type="EMBL" id="MVBM01000004">
    <property type="protein sequence ID" value="OOK74130.1"/>
    <property type="molecule type" value="Genomic_DNA"/>
</dbReference>
<evidence type="ECO:0008006" key="6">
    <source>
        <dbReference type="Google" id="ProtNLM"/>
    </source>
</evidence>
<gene>
    <name evidence="4" type="ORF">BZL30_4454</name>
</gene>
<evidence type="ECO:0000313" key="4">
    <source>
        <dbReference type="EMBL" id="OOK74130.1"/>
    </source>
</evidence>
<feature type="compositionally biased region" description="Pro residues" evidence="1">
    <location>
        <begin position="113"/>
        <end position="124"/>
    </location>
</feature>
<organism evidence="4 5">
    <name type="scientific">Mycobacterium kansasii</name>
    <dbReference type="NCBI Taxonomy" id="1768"/>
    <lineage>
        <taxon>Bacteria</taxon>
        <taxon>Bacillati</taxon>
        <taxon>Actinomycetota</taxon>
        <taxon>Actinomycetes</taxon>
        <taxon>Mycobacteriales</taxon>
        <taxon>Mycobacteriaceae</taxon>
        <taxon>Mycobacterium</taxon>
    </lineage>
</organism>
<name>A0A1V3X4Q2_MYCKA</name>
<feature type="region of interest" description="Disordered" evidence="1">
    <location>
        <begin position="1"/>
        <end position="61"/>
    </location>
</feature>
<dbReference type="Proteomes" id="UP000189229">
    <property type="component" value="Unassembled WGS sequence"/>
</dbReference>
<evidence type="ECO:0000313" key="5">
    <source>
        <dbReference type="Proteomes" id="UP000189229"/>
    </source>
</evidence>
<evidence type="ECO:0000259" key="3">
    <source>
        <dbReference type="Pfam" id="PF18646"/>
    </source>
</evidence>
<accession>A0A1V3X4Q2</accession>
<feature type="domain" description="DUF5631" evidence="2">
    <location>
        <begin position="299"/>
        <end position="364"/>
    </location>
</feature>
<feature type="compositionally biased region" description="Low complexity" evidence="1">
    <location>
        <begin position="36"/>
        <end position="61"/>
    </location>
</feature>
<feature type="domain" description="DUF5632" evidence="3">
    <location>
        <begin position="191"/>
        <end position="273"/>
    </location>
</feature>
<reference evidence="4 5" key="1">
    <citation type="submission" date="2017-02" db="EMBL/GenBank/DDBJ databases">
        <title>Complete genome sequences of Mycobacterium kansasii strains isolated from rhesus macaques.</title>
        <authorList>
            <person name="Panda A."/>
            <person name="Nagaraj S."/>
            <person name="Zhao X."/>
            <person name="Tettelin H."/>
            <person name="Detolla L.J."/>
        </authorList>
    </citation>
    <scope>NUCLEOTIDE SEQUENCE [LARGE SCALE GENOMIC DNA]</scope>
    <source>
        <strain evidence="4 5">11-3813</strain>
    </source>
</reference>
<feature type="compositionally biased region" description="Low complexity" evidence="1">
    <location>
        <begin position="125"/>
        <end position="147"/>
    </location>
</feature>
<dbReference type="InterPro" id="IPR040604">
    <property type="entry name" value="DUF5632"/>
</dbReference>
<evidence type="ECO:0000256" key="1">
    <source>
        <dbReference type="SAM" id="MobiDB-lite"/>
    </source>
</evidence>